<evidence type="ECO:0000313" key="2">
    <source>
        <dbReference type="Proteomes" id="UP000190626"/>
    </source>
</evidence>
<dbReference type="AlphaFoldDB" id="A0A1V4HP68"/>
<dbReference type="Proteomes" id="UP000190626">
    <property type="component" value="Unassembled WGS sequence"/>
</dbReference>
<gene>
    <name evidence="1" type="ORF">BC351_19405</name>
</gene>
<protein>
    <submittedName>
        <fullName evidence="1">Uncharacterized protein</fullName>
    </submittedName>
</protein>
<proteinExistence type="predicted"/>
<name>A0A1V4HP68_9BACL</name>
<dbReference type="EMBL" id="MBTG01000006">
    <property type="protein sequence ID" value="OPH59650.1"/>
    <property type="molecule type" value="Genomic_DNA"/>
</dbReference>
<organism evidence="1 2">
    <name type="scientific">Paenibacillus ferrarius</name>
    <dbReference type="NCBI Taxonomy" id="1469647"/>
    <lineage>
        <taxon>Bacteria</taxon>
        <taxon>Bacillati</taxon>
        <taxon>Bacillota</taxon>
        <taxon>Bacilli</taxon>
        <taxon>Bacillales</taxon>
        <taxon>Paenibacillaceae</taxon>
        <taxon>Paenibacillus</taxon>
    </lineage>
</organism>
<reference evidence="2" key="1">
    <citation type="submission" date="2016-07" db="EMBL/GenBank/DDBJ databases">
        <authorList>
            <person name="Florea S."/>
            <person name="Webb J.S."/>
            <person name="Jaromczyk J."/>
            <person name="Schardl C.L."/>
        </authorList>
    </citation>
    <scope>NUCLEOTIDE SEQUENCE [LARGE SCALE GENOMIC DNA]</scope>
    <source>
        <strain evidence="2">CY1</strain>
    </source>
</reference>
<sequence>MNVVKKREGLGSPDRRNLQKCRNFRANSAKIGRFLQLCRYFHLFQPLIQKKPQKHVQMQAFHD</sequence>
<accession>A0A1V4HP68</accession>
<comment type="caution">
    <text evidence="1">The sequence shown here is derived from an EMBL/GenBank/DDBJ whole genome shotgun (WGS) entry which is preliminary data.</text>
</comment>
<keyword evidence="2" id="KW-1185">Reference proteome</keyword>
<evidence type="ECO:0000313" key="1">
    <source>
        <dbReference type="EMBL" id="OPH59650.1"/>
    </source>
</evidence>